<dbReference type="RefSeq" id="WP_181501271.1">
    <property type="nucleotide sequence ID" value="NZ_JACDUH010000002.1"/>
</dbReference>
<keyword evidence="1" id="KW-0812">Transmembrane</keyword>
<evidence type="ECO:0000256" key="1">
    <source>
        <dbReference type="SAM" id="Phobius"/>
    </source>
</evidence>
<proteinExistence type="predicted"/>
<sequence length="252" mass="28158">MFEKVGLKMKRFFMISMVLMSCLASAFATDVTFNTSGINEIEVYDNTTLLGTINDSGILNLSDEAQNLTFVKEYFDNTTIEVNPLTATEYNVTLNETEYTVVINSDLDSFEIYDNGTYLGNFSEDARVLELTYGTYLLTFSKTGYEIANLTLDVPETLVFDVNLTQIVVNDTEDETNTTETTEETGDIPFAIIVYEGDTVSEKLESFFLNNFYLIGAFVFIVILGIFSGAPKTVLKKVNGNSRPSGRKGNRR</sequence>
<gene>
    <name evidence="2" type="ORF">HNP86_001599</name>
</gene>
<name>A0A7J9P0A6_METMI</name>
<dbReference type="Proteomes" id="UP000564425">
    <property type="component" value="Unassembled WGS sequence"/>
</dbReference>
<dbReference type="PROSITE" id="PS51257">
    <property type="entry name" value="PROKAR_LIPOPROTEIN"/>
    <property type="match status" value="1"/>
</dbReference>
<comment type="caution">
    <text evidence="2">The sequence shown here is derived from an EMBL/GenBank/DDBJ whole genome shotgun (WGS) entry which is preliminary data.</text>
</comment>
<feature type="transmembrane region" description="Helical" evidence="1">
    <location>
        <begin position="207"/>
        <end position="227"/>
    </location>
</feature>
<evidence type="ECO:0000313" key="2">
    <source>
        <dbReference type="EMBL" id="MBA2851446.1"/>
    </source>
</evidence>
<keyword evidence="1" id="KW-1133">Transmembrane helix</keyword>
<evidence type="ECO:0008006" key="4">
    <source>
        <dbReference type="Google" id="ProtNLM"/>
    </source>
</evidence>
<organism evidence="2 3">
    <name type="scientific">Methanococcus maripaludis</name>
    <name type="common">Methanococcus deltae</name>
    <dbReference type="NCBI Taxonomy" id="39152"/>
    <lineage>
        <taxon>Archaea</taxon>
        <taxon>Methanobacteriati</taxon>
        <taxon>Methanobacteriota</taxon>
        <taxon>Methanomada group</taxon>
        <taxon>Methanococci</taxon>
        <taxon>Methanococcales</taxon>
        <taxon>Methanococcaceae</taxon>
        <taxon>Methanococcus</taxon>
    </lineage>
</organism>
<reference evidence="2 3" key="1">
    <citation type="submission" date="2020-07" db="EMBL/GenBank/DDBJ databases">
        <title>Genomic Encyclopedia of Type Strains, Phase IV (KMG-V): Genome sequencing to study the core and pangenomes of soil and plant-associated prokaryotes.</title>
        <authorList>
            <person name="Whitman W."/>
        </authorList>
    </citation>
    <scope>NUCLEOTIDE SEQUENCE [LARGE SCALE GENOMIC DNA]</scope>
    <source>
        <strain evidence="2 3">A1</strain>
    </source>
</reference>
<protein>
    <recommendedName>
        <fullName evidence="4">PEGA domain-containing protein</fullName>
    </recommendedName>
</protein>
<evidence type="ECO:0000313" key="3">
    <source>
        <dbReference type="Proteomes" id="UP000564425"/>
    </source>
</evidence>
<dbReference type="AlphaFoldDB" id="A0A7J9P0A6"/>
<dbReference type="EMBL" id="JACDUH010000002">
    <property type="protein sequence ID" value="MBA2851446.1"/>
    <property type="molecule type" value="Genomic_DNA"/>
</dbReference>
<keyword evidence="1" id="KW-0472">Membrane</keyword>
<accession>A0A7J9P0A6</accession>